<reference evidence="1" key="1">
    <citation type="journal article" date="2015" name="Nature">
        <title>Complex archaea that bridge the gap between prokaryotes and eukaryotes.</title>
        <authorList>
            <person name="Spang A."/>
            <person name="Saw J.H."/>
            <person name="Jorgensen S.L."/>
            <person name="Zaremba-Niedzwiedzka K."/>
            <person name="Martijn J."/>
            <person name="Lind A.E."/>
            <person name="van Eijk R."/>
            <person name="Schleper C."/>
            <person name="Guy L."/>
            <person name="Ettema T.J."/>
        </authorList>
    </citation>
    <scope>NUCLEOTIDE SEQUENCE</scope>
</reference>
<feature type="non-terminal residue" evidence="1">
    <location>
        <position position="1"/>
    </location>
</feature>
<comment type="caution">
    <text evidence="1">The sequence shown here is derived from an EMBL/GenBank/DDBJ whole genome shotgun (WGS) entry which is preliminary data.</text>
</comment>
<evidence type="ECO:0000313" key="1">
    <source>
        <dbReference type="EMBL" id="KKL83696.1"/>
    </source>
</evidence>
<gene>
    <name evidence="1" type="ORF">LCGC14_1972110</name>
</gene>
<dbReference type="AlphaFoldDB" id="A0A0F9FZJ0"/>
<sequence>LMFRLITSLALAKITDEDIELIVNGKYNINYTPEDFTEFLHYFFNVKSWSLTDKVQYTEITETAELKKFYKLALQGDKDKLVWKLGAAPNKSFDSMLREIMIDSFYNFKEHSKVNADVAQKWGNLALKTVEKLEKFDKDTKEKRDVFKEITFRLNSKNDTPDSKESISKKLKDSEKIKHISELN</sequence>
<protein>
    <submittedName>
        <fullName evidence="1">Uncharacterized protein</fullName>
    </submittedName>
</protein>
<name>A0A0F9FZJ0_9ZZZZ</name>
<organism evidence="1">
    <name type="scientific">marine sediment metagenome</name>
    <dbReference type="NCBI Taxonomy" id="412755"/>
    <lineage>
        <taxon>unclassified sequences</taxon>
        <taxon>metagenomes</taxon>
        <taxon>ecological metagenomes</taxon>
    </lineage>
</organism>
<accession>A0A0F9FZJ0</accession>
<dbReference type="EMBL" id="LAZR01021909">
    <property type="protein sequence ID" value="KKL83696.1"/>
    <property type="molecule type" value="Genomic_DNA"/>
</dbReference>
<proteinExistence type="predicted"/>